<organism evidence="2">
    <name type="scientific">Thermodesulfobacterium geofontis</name>
    <dbReference type="NCBI Taxonomy" id="1295609"/>
    <lineage>
        <taxon>Bacteria</taxon>
        <taxon>Pseudomonadati</taxon>
        <taxon>Thermodesulfobacteriota</taxon>
        <taxon>Thermodesulfobacteria</taxon>
        <taxon>Thermodesulfobacteriales</taxon>
        <taxon>Thermodesulfobacteriaceae</taxon>
        <taxon>Thermodesulfobacterium</taxon>
    </lineage>
</organism>
<feature type="chain" id="PRO_5031395552" evidence="1">
    <location>
        <begin position="25"/>
        <end position="167"/>
    </location>
</feature>
<feature type="signal peptide" evidence="1">
    <location>
        <begin position="1"/>
        <end position="24"/>
    </location>
</feature>
<protein>
    <submittedName>
        <fullName evidence="2">Uncharacterized protein</fullName>
    </submittedName>
</protein>
<keyword evidence="1" id="KW-0732">Signal</keyword>
<comment type="caution">
    <text evidence="2">The sequence shown here is derived from an EMBL/GenBank/DDBJ whole genome shotgun (WGS) entry which is preliminary data.</text>
</comment>
<dbReference type="EMBL" id="DRWR01000041">
    <property type="protein sequence ID" value="HHQ15625.1"/>
    <property type="molecule type" value="Genomic_DNA"/>
</dbReference>
<name>A0A7V5XFQ6_9BACT</name>
<proteinExistence type="predicted"/>
<sequence length="167" mass="19908">MRVNKFLLFLLVFLLLFCFSSVNSQKVQNQAQNPESEWKFITLSETGKHEIYVNQNSIKKISENEVYAEVKFYPAKEEREKIKKEFEELEKQTQQEFGTKVEGTEKLLYEMYNLKSRYFQFKAKCNENKIEVLGKAFIKFVIEVKPDTPSEKIYQSLCQFLKENQKN</sequence>
<evidence type="ECO:0000313" key="2">
    <source>
        <dbReference type="EMBL" id="HHQ15625.1"/>
    </source>
</evidence>
<accession>A0A7V5XFQ6</accession>
<dbReference type="AlphaFoldDB" id="A0A7V5XFQ6"/>
<reference evidence="2" key="1">
    <citation type="journal article" date="2020" name="mSystems">
        <title>Genome- and Community-Level Interaction Insights into Carbon Utilization and Element Cycling Functions of Hydrothermarchaeota in Hydrothermal Sediment.</title>
        <authorList>
            <person name="Zhou Z."/>
            <person name="Liu Y."/>
            <person name="Xu W."/>
            <person name="Pan J."/>
            <person name="Luo Z.H."/>
            <person name="Li M."/>
        </authorList>
    </citation>
    <scope>NUCLEOTIDE SEQUENCE [LARGE SCALE GENOMIC DNA]</scope>
    <source>
        <strain evidence="2">SpSt-106</strain>
    </source>
</reference>
<evidence type="ECO:0000256" key="1">
    <source>
        <dbReference type="SAM" id="SignalP"/>
    </source>
</evidence>
<gene>
    <name evidence="2" type="ORF">ENM15_02250</name>
</gene>